<dbReference type="RefSeq" id="WP_160681329.1">
    <property type="nucleotide sequence ID" value="NZ_WTYW01000001.1"/>
</dbReference>
<name>A0A844Z8B2_9SPHN</name>
<dbReference type="EMBL" id="WTYW01000001">
    <property type="protein sequence ID" value="MXO84821.1"/>
    <property type="molecule type" value="Genomic_DNA"/>
</dbReference>
<comment type="caution">
    <text evidence="1">The sequence shown here is derived from an EMBL/GenBank/DDBJ whole genome shotgun (WGS) entry which is preliminary data.</text>
</comment>
<dbReference type="Proteomes" id="UP000433104">
    <property type="component" value="Unassembled WGS sequence"/>
</dbReference>
<evidence type="ECO:0000313" key="2">
    <source>
        <dbReference type="Proteomes" id="UP000433104"/>
    </source>
</evidence>
<dbReference type="OrthoDB" id="7403919at2"/>
<protein>
    <submittedName>
        <fullName evidence="1">Uncharacterized protein</fullName>
    </submittedName>
</protein>
<sequence length="122" mass="13276">MPARSERKQVDQALDKALSDIAHERTAMNGFGFVQVVTRKIRPSLIATIQADPEAAAARLLLRRAEHVEGAGTTFIEAHPAVVAALRSSWLDELQKRSGRPVRLSENPSLALSAGNAQIVER</sequence>
<proteinExistence type="predicted"/>
<accession>A0A844Z8B2</accession>
<keyword evidence="2" id="KW-1185">Reference proteome</keyword>
<reference evidence="1 2" key="1">
    <citation type="submission" date="2019-12" db="EMBL/GenBank/DDBJ databases">
        <title>Genomic-based taxomic classification of the family Erythrobacteraceae.</title>
        <authorList>
            <person name="Xu L."/>
        </authorList>
    </citation>
    <scope>NUCLEOTIDE SEQUENCE [LARGE SCALE GENOMIC DNA]</scope>
    <source>
        <strain evidence="1 2">MCCC 1A09962</strain>
    </source>
</reference>
<organism evidence="1 2">
    <name type="scientific">Parapontixanthobacter aurantiacus</name>
    <dbReference type="NCBI Taxonomy" id="1463599"/>
    <lineage>
        <taxon>Bacteria</taxon>
        <taxon>Pseudomonadati</taxon>
        <taxon>Pseudomonadota</taxon>
        <taxon>Alphaproteobacteria</taxon>
        <taxon>Sphingomonadales</taxon>
        <taxon>Erythrobacteraceae</taxon>
        <taxon>Parapontixanthobacter</taxon>
    </lineage>
</organism>
<dbReference type="AlphaFoldDB" id="A0A844Z8B2"/>
<gene>
    <name evidence="1" type="ORF">GRI38_02080</name>
</gene>
<evidence type="ECO:0000313" key="1">
    <source>
        <dbReference type="EMBL" id="MXO84821.1"/>
    </source>
</evidence>